<organism evidence="3 4">
    <name type="scientific">Demequina muriae</name>
    <dbReference type="NCBI Taxonomy" id="3051664"/>
    <lineage>
        <taxon>Bacteria</taxon>
        <taxon>Bacillati</taxon>
        <taxon>Actinomycetota</taxon>
        <taxon>Actinomycetes</taxon>
        <taxon>Micrococcales</taxon>
        <taxon>Demequinaceae</taxon>
        <taxon>Demequina</taxon>
    </lineage>
</organism>
<dbReference type="InterPro" id="IPR005133">
    <property type="entry name" value="PhaG_MnhG_YufB"/>
</dbReference>
<gene>
    <name evidence="3" type="ORF">QQX02_10525</name>
</gene>
<keyword evidence="2" id="KW-1133">Transmembrane helix</keyword>
<dbReference type="PANTHER" id="PTHR34703">
    <property type="entry name" value="ANTIPORTER SUBUNIT MNHG2-RELATED"/>
    <property type="match status" value="1"/>
</dbReference>
<dbReference type="EMBL" id="JAUHQA010000001">
    <property type="protein sequence ID" value="MDN4481358.1"/>
    <property type="molecule type" value="Genomic_DNA"/>
</dbReference>
<evidence type="ECO:0000256" key="2">
    <source>
        <dbReference type="SAM" id="Phobius"/>
    </source>
</evidence>
<keyword evidence="2" id="KW-0472">Membrane</keyword>
<dbReference type="RefSeq" id="WP_301142960.1">
    <property type="nucleotide sequence ID" value="NZ_JAUHQA010000001.1"/>
</dbReference>
<proteinExistence type="inferred from homology"/>
<name>A0ABT8GIU8_9MICO</name>
<protein>
    <submittedName>
        <fullName evidence="3">Monovalent cation/H(+) antiporter subunit G</fullName>
    </submittedName>
</protein>
<evidence type="ECO:0000313" key="4">
    <source>
        <dbReference type="Proteomes" id="UP001172708"/>
    </source>
</evidence>
<sequence length="111" mass="11492">MLEIIGAVIIVLGAMVFVTGALALLRFPDAYTHVSAVGTAGGIGLVLIVVGVLLHDFTVSNAGVAVLIVIAQLLTSAVGSMALARSAYLARSPLRRVTFNELEDDTSARLD</sequence>
<comment type="similarity">
    <text evidence="1">Belongs to the CPA3 antiporters (TC 2.A.63) subunit G family.</text>
</comment>
<accession>A0ABT8GIU8</accession>
<evidence type="ECO:0000256" key="1">
    <source>
        <dbReference type="ARBA" id="ARBA00008404"/>
    </source>
</evidence>
<dbReference type="Proteomes" id="UP001172708">
    <property type="component" value="Unassembled WGS sequence"/>
</dbReference>
<dbReference type="PANTHER" id="PTHR34703:SF1">
    <property type="entry name" value="ANTIPORTER SUBUNIT MNHG2-RELATED"/>
    <property type="match status" value="1"/>
</dbReference>
<reference evidence="3" key="1">
    <citation type="submission" date="2023-06" db="EMBL/GenBank/DDBJ databases">
        <title>Egi l300058.</title>
        <authorList>
            <person name="Gao L."/>
            <person name="Fang B.-Z."/>
            <person name="Li W.-J."/>
        </authorList>
    </citation>
    <scope>NUCLEOTIDE SEQUENCE</scope>
    <source>
        <strain evidence="3">EGI L300058</strain>
    </source>
</reference>
<keyword evidence="2" id="KW-0812">Transmembrane</keyword>
<keyword evidence="4" id="KW-1185">Reference proteome</keyword>
<evidence type="ECO:0000313" key="3">
    <source>
        <dbReference type="EMBL" id="MDN4481358.1"/>
    </source>
</evidence>
<feature type="transmembrane region" description="Helical" evidence="2">
    <location>
        <begin position="34"/>
        <end position="54"/>
    </location>
</feature>
<feature type="transmembrane region" description="Helical" evidence="2">
    <location>
        <begin position="60"/>
        <end position="84"/>
    </location>
</feature>
<comment type="caution">
    <text evidence="3">The sequence shown here is derived from an EMBL/GenBank/DDBJ whole genome shotgun (WGS) entry which is preliminary data.</text>
</comment>
<feature type="transmembrane region" description="Helical" evidence="2">
    <location>
        <begin position="6"/>
        <end position="27"/>
    </location>
</feature>
<dbReference type="Pfam" id="PF03334">
    <property type="entry name" value="PhaG_MnhG_YufB"/>
    <property type="match status" value="1"/>
</dbReference>